<evidence type="ECO:0000313" key="2">
    <source>
        <dbReference type="EMBL" id="CAE7362595.1"/>
    </source>
</evidence>
<dbReference type="Proteomes" id="UP000604046">
    <property type="component" value="Unassembled WGS sequence"/>
</dbReference>
<evidence type="ECO:0008006" key="4">
    <source>
        <dbReference type="Google" id="ProtNLM"/>
    </source>
</evidence>
<dbReference type="EMBL" id="CAJNDS010002182">
    <property type="protein sequence ID" value="CAE7362595.1"/>
    <property type="molecule type" value="Genomic_DNA"/>
</dbReference>
<dbReference type="AlphaFoldDB" id="A0A812Q2I1"/>
<feature type="region of interest" description="Disordered" evidence="1">
    <location>
        <begin position="239"/>
        <end position="258"/>
    </location>
</feature>
<feature type="compositionally biased region" description="Basic and acidic residues" evidence="1">
    <location>
        <begin position="239"/>
        <end position="248"/>
    </location>
</feature>
<protein>
    <recommendedName>
        <fullName evidence="4">KOW domain-containing protein</fullName>
    </recommendedName>
</protein>
<evidence type="ECO:0000313" key="3">
    <source>
        <dbReference type="Proteomes" id="UP000604046"/>
    </source>
</evidence>
<comment type="caution">
    <text evidence="2">The sequence shown here is derived from an EMBL/GenBank/DDBJ whole genome shotgun (WGS) entry which is preliminary data.</text>
</comment>
<name>A0A812Q2I1_9DINO</name>
<reference evidence="2" key="1">
    <citation type="submission" date="2021-02" db="EMBL/GenBank/DDBJ databases">
        <authorList>
            <person name="Dougan E. K."/>
            <person name="Rhodes N."/>
            <person name="Thang M."/>
            <person name="Chan C."/>
        </authorList>
    </citation>
    <scope>NUCLEOTIDE SEQUENCE</scope>
</reference>
<dbReference type="OrthoDB" id="423826at2759"/>
<keyword evidence="3" id="KW-1185">Reference proteome</keyword>
<evidence type="ECO:0000256" key="1">
    <source>
        <dbReference type="SAM" id="MobiDB-lite"/>
    </source>
</evidence>
<sequence length="793" mass="86658">MASIRQRITAKMYVCAPNFWGDLRGTLKAIEEQRNERTSKSKAQQVLKHVARLEVKFWAKASVAMLKELDPESRIERIVDWLQTFGLEEEEDTSSGPAVLYQVLSDVTLQKDFGIHQREALSTAVKENLQKFPVEMQAVLERVGSVTGGRAFVPVSDWRRRHNQTTQLDSPTLGPGATLLFGIGPELTNDQVQASHSAVVELADEPESAEVQIPVQDLTAEQEQDEAANSEILQSLQRELAEQEKKASAEGPPADESAVMPYSADPFADLLATIMLWLQQAGGTLEREAVLPLIKAMGFRVRAVIQGLSQDVFWSHPEAECEILLRTAAGTSLHPKPLPANYLHDAVRRNLVLQVRQMGSKAKYDKLAGMLGWNAKSELRRTYGALRIVLAGLPEIFYDSKKLYLKQVLEGVVDWPVGKDGRIGPNTVKEAVQHWTRACDDLKGAGDIDWFNAKRQLLGVVMNQGGHCDVQVARWLLQPAGDKVTLEKVFEPGSKYDLTSVLFWEPRRVFRRRQPMTAPETCKASPDLCHAISQAVDTAGTATIDELQAAAESLPSKVGEDAIVAALQEIPEVFFMPDTVFLRHVAAGIILESCRPEEVGREGIDEDEEMMREGLAEVAAAAAAIKEPEEDPLQIKAPNRNAGAAVSKVQNAGMDLGFFNFTGFQTKKAEPDSAPPAAKKPRIVPAWLTEGAAVQVRGEAHAEGTILEVKGDICRVRILRSEGGDAREVEEVLPLPAMIPVAPDIGRSVKVVAGDRTGVIGKLVGLAGAEAVVQIGGMCYETLPMTQIAVVSI</sequence>
<gene>
    <name evidence="2" type="ORF">SNAT2548_LOCUS19562</name>
</gene>
<accession>A0A812Q2I1</accession>
<proteinExistence type="predicted"/>
<organism evidence="2 3">
    <name type="scientific">Symbiodinium natans</name>
    <dbReference type="NCBI Taxonomy" id="878477"/>
    <lineage>
        <taxon>Eukaryota</taxon>
        <taxon>Sar</taxon>
        <taxon>Alveolata</taxon>
        <taxon>Dinophyceae</taxon>
        <taxon>Suessiales</taxon>
        <taxon>Symbiodiniaceae</taxon>
        <taxon>Symbiodinium</taxon>
    </lineage>
</organism>